<evidence type="ECO:0000313" key="6">
    <source>
        <dbReference type="Proteomes" id="UP000466794"/>
    </source>
</evidence>
<feature type="domain" description="DUF7373" evidence="3">
    <location>
        <begin position="70"/>
        <end position="276"/>
    </location>
</feature>
<feature type="chain" id="PRO_5039555850" evidence="2">
    <location>
        <begin position="35"/>
        <end position="421"/>
    </location>
</feature>
<dbReference type="Pfam" id="PF24092">
    <property type="entry name" value="DUF7373_C"/>
    <property type="match status" value="1"/>
</dbReference>
<evidence type="ECO:0000259" key="4">
    <source>
        <dbReference type="Pfam" id="PF24092"/>
    </source>
</evidence>
<dbReference type="RefSeq" id="WP_157388536.1">
    <property type="nucleotide sequence ID" value="NZ_WRPP01000003.1"/>
</dbReference>
<organism evidence="5 6">
    <name type="scientific">Nocardia terrae</name>
    <dbReference type="NCBI Taxonomy" id="2675851"/>
    <lineage>
        <taxon>Bacteria</taxon>
        <taxon>Bacillati</taxon>
        <taxon>Actinomycetota</taxon>
        <taxon>Actinomycetes</taxon>
        <taxon>Mycobacteriales</taxon>
        <taxon>Nocardiaceae</taxon>
        <taxon>Nocardia</taxon>
    </lineage>
</organism>
<feature type="region of interest" description="Disordered" evidence="1">
    <location>
        <begin position="50"/>
        <end position="72"/>
    </location>
</feature>
<evidence type="ECO:0000256" key="1">
    <source>
        <dbReference type="SAM" id="MobiDB-lite"/>
    </source>
</evidence>
<evidence type="ECO:0000259" key="3">
    <source>
        <dbReference type="Pfam" id="PF24088"/>
    </source>
</evidence>
<dbReference type="Proteomes" id="UP000466794">
    <property type="component" value="Unassembled WGS sequence"/>
</dbReference>
<accession>A0A7K1UXM5</accession>
<evidence type="ECO:0000313" key="5">
    <source>
        <dbReference type="EMBL" id="MVU78939.1"/>
    </source>
</evidence>
<feature type="domain" description="DUF7373" evidence="4">
    <location>
        <begin position="303"/>
        <end position="420"/>
    </location>
</feature>
<proteinExistence type="predicted"/>
<evidence type="ECO:0000256" key="2">
    <source>
        <dbReference type="SAM" id="SignalP"/>
    </source>
</evidence>
<reference evidence="5 6" key="1">
    <citation type="submission" date="2019-12" db="EMBL/GenBank/DDBJ databases">
        <title>Nocardia sp. nov. ET3-3 isolated from soil.</title>
        <authorList>
            <person name="Kanchanasin P."/>
            <person name="Tanasupawat S."/>
            <person name="Yuki M."/>
            <person name="Kudo T."/>
        </authorList>
    </citation>
    <scope>NUCLEOTIDE SEQUENCE [LARGE SCALE GENOMIC DNA]</scope>
    <source>
        <strain evidence="5 6">ET3-3</strain>
    </source>
</reference>
<keyword evidence="6" id="KW-1185">Reference proteome</keyword>
<name>A0A7K1UXM5_9NOCA</name>
<dbReference type="AlphaFoldDB" id="A0A7K1UXM5"/>
<sequence>MFDMRHGVGRLRSAHIGVRAATAAVLAVTVLANAGCGSQSHAAEDKTVDLGKLDTGSYPTKPKDPTISDPAKQGRMLEALRLGNILPLGSDIDPVLVHNGSGTHAFTEANSFNKSLNVDHFADDARGFVAGFATSARPSEDASLGYTLTNAVMIFDSEANATAAATALAHSGFVLKAGPGFVLQSEEIETLQSNQHPTAQIIWAPTERRLGSWYPSGKFVVFTMIDQVENFAVEQDFGVTPEPAPLALTDKAIDVTVDRLKNFQPTPPDKLSGLPLDPDGMVRLTLPSPAGDLGGDGFPGAVDQHGIMHWMGDTVFYKALMDKAGVDRVSDGAGFLVRTKDDASAQAFTDGVSASRFQHLIDPPAGLPTARCVKYHGPDEHAAPFHCYVAYGRYSATVWSLQQQDAYQRISAQYAILASSK</sequence>
<dbReference type="Pfam" id="PF24088">
    <property type="entry name" value="DUF7373"/>
    <property type="match status" value="1"/>
</dbReference>
<dbReference type="InterPro" id="IPR056463">
    <property type="entry name" value="DUF7373_C"/>
</dbReference>
<feature type="signal peptide" evidence="2">
    <location>
        <begin position="1"/>
        <end position="34"/>
    </location>
</feature>
<dbReference type="InterPro" id="IPR055797">
    <property type="entry name" value="DUF7373"/>
</dbReference>
<dbReference type="EMBL" id="WRPP01000003">
    <property type="protein sequence ID" value="MVU78939.1"/>
    <property type="molecule type" value="Genomic_DNA"/>
</dbReference>
<gene>
    <name evidence="5" type="ORF">GPX89_17010</name>
</gene>
<protein>
    <submittedName>
        <fullName evidence="5">Uncharacterized protein</fullName>
    </submittedName>
</protein>
<keyword evidence="2" id="KW-0732">Signal</keyword>
<comment type="caution">
    <text evidence="5">The sequence shown here is derived from an EMBL/GenBank/DDBJ whole genome shotgun (WGS) entry which is preliminary data.</text>
</comment>